<dbReference type="RefSeq" id="WP_324779325.1">
    <property type="nucleotide sequence ID" value="NZ_CP141769.1"/>
</dbReference>
<evidence type="ECO:0000313" key="3">
    <source>
        <dbReference type="EMBL" id="WRS38793.1"/>
    </source>
</evidence>
<dbReference type="PANTHER" id="PTHR33741:SF5">
    <property type="entry name" value="TRANSMEMBRANE PROTEIN DDB_G0269096-RELATED"/>
    <property type="match status" value="1"/>
</dbReference>
<feature type="transmembrane region" description="Helical" evidence="1">
    <location>
        <begin position="142"/>
        <end position="161"/>
    </location>
</feature>
<keyword evidence="4" id="KW-1185">Reference proteome</keyword>
<evidence type="ECO:0000313" key="4">
    <source>
        <dbReference type="Proteomes" id="UP001334732"/>
    </source>
</evidence>
<organism evidence="3 4">
    <name type="scientific">Thiobacillus sedimenti</name>
    <dbReference type="NCBI Taxonomy" id="3110231"/>
    <lineage>
        <taxon>Bacteria</taxon>
        <taxon>Pseudomonadati</taxon>
        <taxon>Pseudomonadota</taxon>
        <taxon>Betaproteobacteria</taxon>
        <taxon>Nitrosomonadales</taxon>
        <taxon>Thiobacillaceae</taxon>
        <taxon>Thiobacillus</taxon>
    </lineage>
</organism>
<evidence type="ECO:0000256" key="1">
    <source>
        <dbReference type="SAM" id="Phobius"/>
    </source>
</evidence>
<reference evidence="3 4" key="1">
    <citation type="submission" date="2023-12" db="EMBL/GenBank/DDBJ databases">
        <title>Thiobacillus sedimentum sp. nov., a chemolithoautotrophic sulfur-oxidizing bacterium isolated from freshwater sediment.</title>
        <authorList>
            <person name="Luo J."/>
            <person name="Dai C."/>
        </authorList>
    </citation>
    <scope>NUCLEOTIDE SEQUENCE [LARGE SCALE GENOMIC DNA]</scope>
    <source>
        <strain evidence="3 4">SCUT-2</strain>
    </source>
</reference>
<dbReference type="InterPro" id="IPR058581">
    <property type="entry name" value="TM_HPP"/>
</dbReference>
<accession>A0ABZ1CLH3</accession>
<name>A0ABZ1CLH3_9PROT</name>
<feature type="transmembrane region" description="Helical" evidence="1">
    <location>
        <begin position="40"/>
        <end position="58"/>
    </location>
</feature>
<feature type="transmembrane region" description="Helical" evidence="1">
    <location>
        <begin position="65"/>
        <end position="85"/>
    </location>
</feature>
<feature type="transmembrane region" description="Helical" evidence="1">
    <location>
        <begin position="91"/>
        <end position="111"/>
    </location>
</feature>
<dbReference type="Pfam" id="PF04982">
    <property type="entry name" value="TM_HPP"/>
    <property type="match status" value="1"/>
</dbReference>
<keyword evidence="1" id="KW-0812">Transmembrane</keyword>
<keyword evidence="1" id="KW-0472">Membrane</keyword>
<protein>
    <submittedName>
        <fullName evidence="3">HPP family protein</fullName>
    </submittedName>
</protein>
<sequence length="242" mass="25520">MKIAYVVSEREHWVSAVGGLLGLLAVVWVCHIYLGAYAGGLVVASMGASAVLLFAAPHGAMSQPWAVFGGHLVSAIAGVTAARWLADSDPLLAAAMGVGMAIFAMYALRCLHPPGGATALYAVMGGDAIHALGYGYVFNPVLLNVAVLLAVAIAYNYPFAWRRYPQIWHRKTAGAAPDPAHPEVEEKAMIPHSDLVYALSQLDTFIDVSEEDLQRIYALALGHHVSADEAALQTATPASETA</sequence>
<feature type="domain" description="HPP transmembrane region" evidence="2">
    <location>
        <begin position="8"/>
        <end position="165"/>
    </location>
</feature>
<dbReference type="Proteomes" id="UP001334732">
    <property type="component" value="Chromosome"/>
</dbReference>
<evidence type="ECO:0000259" key="2">
    <source>
        <dbReference type="Pfam" id="PF04982"/>
    </source>
</evidence>
<proteinExistence type="predicted"/>
<keyword evidence="1" id="KW-1133">Transmembrane helix</keyword>
<gene>
    <name evidence="3" type="ORF">VA613_12395</name>
</gene>
<dbReference type="InterPro" id="IPR007065">
    <property type="entry name" value="HPP"/>
</dbReference>
<dbReference type="EMBL" id="CP141769">
    <property type="protein sequence ID" value="WRS38793.1"/>
    <property type="molecule type" value="Genomic_DNA"/>
</dbReference>
<dbReference type="PANTHER" id="PTHR33741">
    <property type="entry name" value="TRANSMEMBRANE PROTEIN DDB_G0269096-RELATED"/>
    <property type="match status" value="1"/>
</dbReference>
<feature type="transmembrane region" description="Helical" evidence="1">
    <location>
        <begin position="12"/>
        <end position="34"/>
    </location>
</feature>